<keyword evidence="20" id="KW-1185">Reference proteome</keyword>
<gene>
    <name evidence="19" type="ORF">SAMN05421730_1001408</name>
</gene>
<evidence type="ECO:0000256" key="15">
    <source>
        <dbReference type="ARBA" id="ARBA00033018"/>
    </source>
</evidence>
<keyword evidence="11" id="KW-0443">Lipid metabolism</keyword>
<dbReference type="EMBL" id="FMKA01000001">
    <property type="protein sequence ID" value="SCP95227.1"/>
    <property type="molecule type" value="Genomic_DNA"/>
</dbReference>
<dbReference type="InterPro" id="IPR048254">
    <property type="entry name" value="CDP_ALCOHOL_P_TRANSF_CS"/>
</dbReference>
<evidence type="ECO:0000256" key="2">
    <source>
        <dbReference type="ARBA" id="ARBA00004141"/>
    </source>
</evidence>
<evidence type="ECO:0000256" key="14">
    <source>
        <dbReference type="ARBA" id="ARBA00023264"/>
    </source>
</evidence>
<keyword evidence="12 18" id="KW-0472">Membrane</keyword>
<dbReference type="UniPathway" id="UPA00084">
    <property type="reaction ID" value="UER00503"/>
</dbReference>
<dbReference type="Gene3D" id="1.20.120.1760">
    <property type="match status" value="1"/>
</dbReference>
<name>A0A1D3TP95_9FIRM</name>
<evidence type="ECO:0000256" key="7">
    <source>
        <dbReference type="ARBA" id="ARBA00022516"/>
    </source>
</evidence>
<evidence type="ECO:0000256" key="17">
    <source>
        <dbReference type="RuleBase" id="RU003750"/>
    </source>
</evidence>
<organism evidence="19 20">
    <name type="scientific">Anaerobium acetethylicum</name>
    <dbReference type="NCBI Taxonomy" id="1619234"/>
    <lineage>
        <taxon>Bacteria</taxon>
        <taxon>Bacillati</taxon>
        <taxon>Bacillota</taxon>
        <taxon>Clostridia</taxon>
        <taxon>Lachnospirales</taxon>
        <taxon>Lachnospiraceae</taxon>
        <taxon>Anaerobium</taxon>
    </lineage>
</organism>
<evidence type="ECO:0000256" key="10">
    <source>
        <dbReference type="ARBA" id="ARBA00022989"/>
    </source>
</evidence>
<evidence type="ECO:0000256" key="12">
    <source>
        <dbReference type="ARBA" id="ARBA00023136"/>
    </source>
</evidence>
<comment type="subcellular location">
    <subcellularLocation>
        <location evidence="2">Membrane</location>
        <topology evidence="2">Multi-pass membrane protein</topology>
    </subcellularLocation>
</comment>
<evidence type="ECO:0000256" key="4">
    <source>
        <dbReference type="ARBA" id="ARBA00010441"/>
    </source>
</evidence>
<comment type="similarity">
    <text evidence="4 17">Belongs to the CDP-alcohol phosphatidyltransferase class-I family.</text>
</comment>
<evidence type="ECO:0000313" key="20">
    <source>
        <dbReference type="Proteomes" id="UP000199315"/>
    </source>
</evidence>
<protein>
    <recommendedName>
        <fullName evidence="6">CDP-diacylglycerol--glycerol-3-phosphate 3-phosphatidyltransferase</fullName>
        <ecNumber evidence="5">2.7.8.5</ecNumber>
    </recommendedName>
    <alternativeName>
        <fullName evidence="15">Phosphatidylglycerophosphate synthase</fullName>
    </alternativeName>
</protein>
<dbReference type="STRING" id="1619234.SAMN05421730_1001408"/>
<dbReference type="GO" id="GO:0008444">
    <property type="term" value="F:CDP-diacylglycerol-glycerol-3-phosphate 3-phosphatidyltransferase activity"/>
    <property type="evidence" value="ECO:0007669"/>
    <property type="project" value="UniProtKB-EC"/>
</dbReference>
<evidence type="ECO:0000256" key="11">
    <source>
        <dbReference type="ARBA" id="ARBA00023098"/>
    </source>
</evidence>
<evidence type="ECO:0000256" key="6">
    <source>
        <dbReference type="ARBA" id="ARBA00014944"/>
    </source>
</evidence>
<dbReference type="InterPro" id="IPR000462">
    <property type="entry name" value="CDP-OH_P_trans"/>
</dbReference>
<dbReference type="PIRSF" id="PIRSF000847">
    <property type="entry name" value="Phos_ph_gly_syn"/>
    <property type="match status" value="1"/>
</dbReference>
<feature type="transmembrane region" description="Helical" evidence="18">
    <location>
        <begin position="12"/>
        <end position="32"/>
    </location>
</feature>
<evidence type="ECO:0000256" key="18">
    <source>
        <dbReference type="SAM" id="Phobius"/>
    </source>
</evidence>
<evidence type="ECO:0000313" key="19">
    <source>
        <dbReference type="EMBL" id="SCP95227.1"/>
    </source>
</evidence>
<accession>A0A1D3TP95</accession>
<dbReference type="PANTHER" id="PTHR14269">
    <property type="entry name" value="CDP-DIACYLGLYCEROL--GLYCEROL-3-PHOSPHATE 3-PHOSPHATIDYLTRANSFERASE-RELATED"/>
    <property type="match status" value="1"/>
</dbReference>
<dbReference type="InterPro" id="IPR050324">
    <property type="entry name" value="CDP-alcohol_PTase-I"/>
</dbReference>
<dbReference type="RefSeq" id="WP_091229297.1">
    <property type="nucleotide sequence ID" value="NZ_FMKA01000001.1"/>
</dbReference>
<evidence type="ECO:0000256" key="5">
    <source>
        <dbReference type="ARBA" id="ARBA00013170"/>
    </source>
</evidence>
<reference evidence="19 20" key="1">
    <citation type="submission" date="2016-09" db="EMBL/GenBank/DDBJ databases">
        <authorList>
            <person name="Capua I."/>
            <person name="De Benedictis P."/>
            <person name="Joannis T."/>
            <person name="Lombin L.H."/>
            <person name="Cattoli G."/>
        </authorList>
    </citation>
    <scope>NUCLEOTIDE SEQUENCE [LARGE SCALE GENOMIC DNA]</scope>
    <source>
        <strain evidence="19 20">GluBS11</strain>
    </source>
</reference>
<proteinExistence type="inferred from homology"/>
<keyword evidence="14" id="KW-1208">Phospholipid metabolism</keyword>
<evidence type="ECO:0000256" key="9">
    <source>
        <dbReference type="ARBA" id="ARBA00022692"/>
    </source>
</evidence>
<dbReference type="Proteomes" id="UP000199315">
    <property type="component" value="Unassembled WGS sequence"/>
</dbReference>
<feature type="transmembrane region" description="Helical" evidence="18">
    <location>
        <begin position="130"/>
        <end position="149"/>
    </location>
</feature>
<dbReference type="PANTHER" id="PTHR14269:SF62">
    <property type="entry name" value="CDP-DIACYLGLYCEROL--GLYCEROL-3-PHOSPHATE 3-PHOSPHATIDYLTRANSFERASE 1, CHLOROPLASTIC"/>
    <property type="match status" value="1"/>
</dbReference>
<comment type="catalytic activity">
    <reaction evidence="16">
        <text>a CDP-1,2-diacyl-sn-glycerol + sn-glycerol 3-phosphate = a 1,2-diacyl-sn-glycero-3-phospho-(1'-sn-glycero-3'-phosphate) + CMP + H(+)</text>
        <dbReference type="Rhea" id="RHEA:12593"/>
        <dbReference type="ChEBI" id="CHEBI:15378"/>
        <dbReference type="ChEBI" id="CHEBI:57597"/>
        <dbReference type="ChEBI" id="CHEBI:58332"/>
        <dbReference type="ChEBI" id="CHEBI:60110"/>
        <dbReference type="ChEBI" id="CHEBI:60377"/>
        <dbReference type="EC" id="2.7.8.5"/>
    </reaction>
</comment>
<dbReference type="PROSITE" id="PS00379">
    <property type="entry name" value="CDP_ALCOHOL_P_TRANSF"/>
    <property type="match status" value="1"/>
</dbReference>
<keyword evidence="7" id="KW-0444">Lipid biosynthesis</keyword>
<dbReference type="GO" id="GO:0006655">
    <property type="term" value="P:phosphatidylglycerol biosynthetic process"/>
    <property type="evidence" value="ECO:0007669"/>
    <property type="project" value="UniProtKB-UniPathway"/>
</dbReference>
<keyword evidence="9 18" id="KW-0812">Transmembrane</keyword>
<dbReference type="OrthoDB" id="9796672at2"/>
<sequence>MKVQVKKDAFKIPNLFGYFRIILAVVFAIIYLNADSPTDYYLAAGIIALSGFTDFIDGQIARRFHMITDFGKILDPVADKITQGTIAFCLTTKFPWMIALVILFLIKESYLGIAGLKILKKIDSNEGAKWYGKISTVTLYVITFVLILFPEMPDLPANILIFICMAVMLNAFILYIRLYRRLLT</sequence>
<dbReference type="GO" id="GO:0016020">
    <property type="term" value="C:membrane"/>
    <property type="evidence" value="ECO:0007669"/>
    <property type="project" value="UniProtKB-SubCell"/>
</dbReference>
<evidence type="ECO:0000256" key="13">
    <source>
        <dbReference type="ARBA" id="ARBA00023209"/>
    </source>
</evidence>
<keyword evidence="8 17" id="KW-0808">Transferase</keyword>
<dbReference type="Pfam" id="PF01066">
    <property type="entry name" value="CDP-OH_P_transf"/>
    <property type="match status" value="1"/>
</dbReference>
<evidence type="ECO:0000256" key="16">
    <source>
        <dbReference type="ARBA" id="ARBA00048586"/>
    </source>
</evidence>
<evidence type="ECO:0000256" key="1">
    <source>
        <dbReference type="ARBA" id="ARBA00003973"/>
    </source>
</evidence>
<dbReference type="EC" id="2.7.8.5" evidence="5"/>
<dbReference type="InterPro" id="IPR043130">
    <property type="entry name" value="CDP-OH_PTrfase_TM_dom"/>
</dbReference>
<dbReference type="InterPro" id="IPR004570">
    <property type="entry name" value="Phosphatidylglycerol_P_synth"/>
</dbReference>
<keyword evidence="10 18" id="KW-1133">Transmembrane helix</keyword>
<comment type="pathway">
    <text evidence="3">Phospholipid metabolism; phosphatidylglycerol biosynthesis; phosphatidylglycerol from CDP-diacylglycerol: step 1/2.</text>
</comment>
<evidence type="ECO:0000256" key="8">
    <source>
        <dbReference type="ARBA" id="ARBA00022679"/>
    </source>
</evidence>
<feature type="transmembrane region" description="Helical" evidence="18">
    <location>
        <begin position="155"/>
        <end position="176"/>
    </location>
</feature>
<comment type="function">
    <text evidence="1">This protein catalyzes the committed step to the synthesis of the acidic phospholipids.</text>
</comment>
<dbReference type="AlphaFoldDB" id="A0A1D3TP95"/>
<evidence type="ECO:0000256" key="3">
    <source>
        <dbReference type="ARBA" id="ARBA00005042"/>
    </source>
</evidence>
<keyword evidence="13" id="KW-0594">Phospholipid biosynthesis</keyword>